<dbReference type="AlphaFoldDB" id="A0A1Y1W3U1"/>
<feature type="transmembrane region" description="Helical" evidence="1">
    <location>
        <begin position="6"/>
        <end position="28"/>
    </location>
</feature>
<keyword evidence="1" id="KW-0472">Membrane</keyword>
<dbReference type="RefSeq" id="XP_040742044.1">
    <property type="nucleotide sequence ID" value="XM_040889650.1"/>
</dbReference>
<accession>A0A1Y1W3U1</accession>
<gene>
    <name evidence="2" type="ORF">DL89DRAFT_28164</name>
</gene>
<comment type="caution">
    <text evidence="2">The sequence shown here is derived from an EMBL/GenBank/DDBJ whole genome shotgun (WGS) entry which is preliminary data.</text>
</comment>
<keyword evidence="1" id="KW-1133">Transmembrane helix</keyword>
<name>A0A1Y1W3U1_9FUNG</name>
<dbReference type="Proteomes" id="UP000193922">
    <property type="component" value="Unassembled WGS sequence"/>
</dbReference>
<keyword evidence="1" id="KW-0812">Transmembrane</keyword>
<proteinExistence type="predicted"/>
<dbReference type="GeneID" id="63806298"/>
<protein>
    <recommendedName>
        <fullName evidence="4">Copper transporter</fullName>
    </recommendedName>
</protein>
<sequence>MVVNPHAPACVLYIFAALYVVVGLYVFVKARSRAQEWGRRGVAEIRLEAASLSPCTCSVLQSTDRSRTSSATLAAH</sequence>
<reference evidence="2 3" key="1">
    <citation type="submission" date="2016-07" db="EMBL/GenBank/DDBJ databases">
        <title>Pervasive Adenine N6-methylation of Active Genes in Fungi.</title>
        <authorList>
            <consortium name="DOE Joint Genome Institute"/>
            <person name="Mondo S.J."/>
            <person name="Dannebaum R.O."/>
            <person name="Kuo R.C."/>
            <person name="Labutti K."/>
            <person name="Haridas S."/>
            <person name="Kuo A."/>
            <person name="Salamov A."/>
            <person name="Ahrendt S.R."/>
            <person name="Lipzen A."/>
            <person name="Sullivan W."/>
            <person name="Andreopoulos W.B."/>
            <person name="Clum A."/>
            <person name="Lindquist E."/>
            <person name="Daum C."/>
            <person name="Ramamoorthy G.K."/>
            <person name="Gryganskyi A."/>
            <person name="Culley D."/>
            <person name="Magnuson J.K."/>
            <person name="James T.Y."/>
            <person name="O'Malley M.A."/>
            <person name="Stajich J.E."/>
            <person name="Spatafora J.W."/>
            <person name="Visel A."/>
            <person name="Grigoriev I.V."/>
        </authorList>
    </citation>
    <scope>NUCLEOTIDE SEQUENCE [LARGE SCALE GENOMIC DNA]</scope>
    <source>
        <strain evidence="2 3">ATCC 12442</strain>
    </source>
</reference>
<evidence type="ECO:0008006" key="4">
    <source>
        <dbReference type="Google" id="ProtNLM"/>
    </source>
</evidence>
<organism evidence="2 3">
    <name type="scientific">Linderina pennispora</name>
    <dbReference type="NCBI Taxonomy" id="61395"/>
    <lineage>
        <taxon>Eukaryota</taxon>
        <taxon>Fungi</taxon>
        <taxon>Fungi incertae sedis</taxon>
        <taxon>Zoopagomycota</taxon>
        <taxon>Kickxellomycotina</taxon>
        <taxon>Kickxellomycetes</taxon>
        <taxon>Kickxellales</taxon>
        <taxon>Kickxellaceae</taxon>
        <taxon>Linderina</taxon>
    </lineage>
</organism>
<evidence type="ECO:0000256" key="1">
    <source>
        <dbReference type="SAM" id="Phobius"/>
    </source>
</evidence>
<evidence type="ECO:0000313" key="2">
    <source>
        <dbReference type="EMBL" id="ORX68230.1"/>
    </source>
</evidence>
<dbReference type="EMBL" id="MCFD01000010">
    <property type="protein sequence ID" value="ORX68230.1"/>
    <property type="molecule type" value="Genomic_DNA"/>
</dbReference>
<keyword evidence="3" id="KW-1185">Reference proteome</keyword>
<evidence type="ECO:0000313" key="3">
    <source>
        <dbReference type="Proteomes" id="UP000193922"/>
    </source>
</evidence>